<evidence type="ECO:0000313" key="8">
    <source>
        <dbReference type="Proteomes" id="UP000191024"/>
    </source>
</evidence>
<evidence type="ECO:0000256" key="1">
    <source>
        <dbReference type="ARBA" id="ARBA00022723"/>
    </source>
</evidence>
<dbReference type="EMBL" id="LT598463">
    <property type="protein sequence ID" value="SCU87570.1"/>
    <property type="molecule type" value="Genomic_DNA"/>
</dbReference>
<dbReference type="PANTHER" id="PTHR39490">
    <property type="entry name" value="ARRESTIN DOMAIN-CONTAINING PROTEIN D"/>
    <property type="match status" value="1"/>
</dbReference>
<dbReference type="GO" id="GO:0008270">
    <property type="term" value="F:zinc ion binding"/>
    <property type="evidence" value="ECO:0007669"/>
    <property type="project" value="UniProtKB-KW"/>
</dbReference>
<dbReference type="GO" id="GO:0032266">
    <property type="term" value="F:phosphatidylinositol-3-phosphate binding"/>
    <property type="evidence" value="ECO:0007669"/>
    <property type="project" value="UniProtKB-ARBA"/>
</dbReference>
<proteinExistence type="predicted"/>
<dbReference type="STRING" id="1230905.A0A1G4JC49"/>
<dbReference type="AlphaFoldDB" id="A0A1G4JC49"/>
<feature type="compositionally biased region" description="Polar residues" evidence="5">
    <location>
        <begin position="1"/>
        <end position="12"/>
    </location>
</feature>
<dbReference type="InterPro" id="IPR011011">
    <property type="entry name" value="Znf_FYVE_PHD"/>
</dbReference>
<dbReference type="SMART" id="SM00064">
    <property type="entry name" value="FYVE"/>
    <property type="match status" value="1"/>
</dbReference>
<keyword evidence="2 4" id="KW-0863">Zinc-finger</keyword>
<name>A0A1G4JC49_9SACH</name>
<feature type="region of interest" description="Disordered" evidence="5">
    <location>
        <begin position="495"/>
        <end position="520"/>
    </location>
</feature>
<feature type="compositionally biased region" description="Acidic residues" evidence="5">
    <location>
        <begin position="205"/>
        <end position="218"/>
    </location>
</feature>
<dbReference type="InterPro" id="IPR052113">
    <property type="entry name" value="FYVE-type_Zinc_Finger"/>
</dbReference>
<feature type="region of interest" description="Disordered" evidence="5">
    <location>
        <begin position="1"/>
        <end position="221"/>
    </location>
</feature>
<organism evidence="7 8">
    <name type="scientific">Lachancea mirantina</name>
    <dbReference type="NCBI Taxonomy" id="1230905"/>
    <lineage>
        <taxon>Eukaryota</taxon>
        <taxon>Fungi</taxon>
        <taxon>Dikarya</taxon>
        <taxon>Ascomycota</taxon>
        <taxon>Saccharomycotina</taxon>
        <taxon>Saccharomycetes</taxon>
        <taxon>Saccharomycetales</taxon>
        <taxon>Saccharomycetaceae</taxon>
        <taxon>Lachancea</taxon>
    </lineage>
</organism>
<dbReference type="OrthoDB" id="10018316at2759"/>
<dbReference type="InterPro" id="IPR000306">
    <property type="entry name" value="Znf_FYVE"/>
</dbReference>
<evidence type="ECO:0000256" key="5">
    <source>
        <dbReference type="SAM" id="MobiDB-lite"/>
    </source>
</evidence>
<evidence type="ECO:0000256" key="3">
    <source>
        <dbReference type="ARBA" id="ARBA00022833"/>
    </source>
</evidence>
<dbReference type="GO" id="GO:0098588">
    <property type="term" value="C:bounding membrane of organelle"/>
    <property type="evidence" value="ECO:0007669"/>
    <property type="project" value="UniProtKB-ARBA"/>
</dbReference>
<dbReference type="SUPFAM" id="SSF57903">
    <property type="entry name" value="FYVE/PHD zinc finger"/>
    <property type="match status" value="1"/>
</dbReference>
<reference evidence="7 8" key="1">
    <citation type="submission" date="2016-03" db="EMBL/GenBank/DDBJ databases">
        <authorList>
            <person name="Devillers H."/>
        </authorList>
    </citation>
    <scope>NUCLEOTIDE SEQUENCE [LARGE SCALE GENOMIC DNA]</scope>
    <source>
        <strain evidence="7">CBS 11717</strain>
    </source>
</reference>
<evidence type="ECO:0000256" key="4">
    <source>
        <dbReference type="PROSITE-ProRule" id="PRU00091"/>
    </source>
</evidence>
<dbReference type="Proteomes" id="UP000191024">
    <property type="component" value="Chromosome D"/>
</dbReference>
<feature type="compositionally biased region" description="Basic and acidic residues" evidence="5">
    <location>
        <begin position="155"/>
        <end position="169"/>
    </location>
</feature>
<dbReference type="PANTHER" id="PTHR39490:SF8">
    <property type="entry name" value="ZINC FINGER FYVE DOMAIN-CONTAINING PROTEIN 21"/>
    <property type="match status" value="1"/>
</dbReference>
<keyword evidence="1" id="KW-0479">Metal-binding</keyword>
<dbReference type="PROSITE" id="PS50178">
    <property type="entry name" value="ZF_FYVE"/>
    <property type="match status" value="1"/>
</dbReference>
<feature type="domain" description="FYVE-type" evidence="6">
    <location>
        <begin position="407"/>
        <end position="475"/>
    </location>
</feature>
<evidence type="ECO:0000313" key="7">
    <source>
        <dbReference type="EMBL" id="SCU87570.1"/>
    </source>
</evidence>
<evidence type="ECO:0000259" key="6">
    <source>
        <dbReference type="PROSITE" id="PS50178"/>
    </source>
</evidence>
<feature type="compositionally biased region" description="Gly residues" evidence="5">
    <location>
        <begin position="95"/>
        <end position="104"/>
    </location>
</feature>
<evidence type="ECO:0000256" key="2">
    <source>
        <dbReference type="ARBA" id="ARBA00022771"/>
    </source>
</evidence>
<feature type="compositionally biased region" description="Polar residues" evidence="5">
    <location>
        <begin position="170"/>
        <end position="182"/>
    </location>
</feature>
<protein>
    <submittedName>
        <fullName evidence="7">LAMI_0D06590g1_1</fullName>
    </submittedName>
</protein>
<accession>A0A1G4JC49</accession>
<dbReference type="Pfam" id="PF01363">
    <property type="entry name" value="FYVE"/>
    <property type="match status" value="1"/>
</dbReference>
<dbReference type="InterPro" id="IPR013083">
    <property type="entry name" value="Znf_RING/FYVE/PHD"/>
</dbReference>
<dbReference type="InterPro" id="IPR017455">
    <property type="entry name" value="Znf_FYVE-rel"/>
</dbReference>
<dbReference type="Gene3D" id="3.30.40.10">
    <property type="entry name" value="Zinc/RING finger domain, C3HC4 (zinc finger)"/>
    <property type="match status" value="1"/>
</dbReference>
<feature type="compositionally biased region" description="Low complexity" evidence="5">
    <location>
        <begin position="183"/>
        <end position="194"/>
    </location>
</feature>
<feature type="compositionally biased region" description="Low complexity" evidence="5">
    <location>
        <begin position="62"/>
        <end position="75"/>
    </location>
</feature>
<keyword evidence="3" id="KW-0862">Zinc</keyword>
<dbReference type="CDD" id="cd15760">
    <property type="entry name" value="FYVE_scVPS27p_like"/>
    <property type="match status" value="1"/>
</dbReference>
<gene>
    <name evidence="7" type="ORF">LAMI_0D06590G</name>
</gene>
<sequence>MSSVHSQESEGTTEPGGLDTAQKVSRPGTANATGGSGDNSSGSNRPTIRFEKQRVVPRARTQSVQSVLSSISLRSMMNKHQEELSEQQQQQQQQQGGGGGGAGNHGAPPSTAGTSGVGVPFAQQIQSPAMVSARKRTTSVNTVNTMEEIGQKMPFTDDKRQALDADGLSRNRNGTANGSENQRPSLRSSASSSRHGLDQQSGDPIYEDNEDDADDDADDAAKQKKLTADALRRLSAIRQNQKLGVTAPGPNPDDSLLGESLTHLQFGGKNVILDSSIPSRRKSSVMVAKQSSNLLPSTIESASRPRSSRPVRQINTPKKPLYTPAVLRDISKTNITNSELRRSPAAAALMAQDSLANTSSSSVRSMRSTSSSILSECTKRFFGRSGSSALTVKAELVRPSREHWISDSKRHACHYCHKIFTFWERKHHCRHCGDIFCMQHVRHWLYLDQQAHFVMGGSGIGALSKVCDTCLHEYETLIREGSAPESAQQAGDTLISPHANGLAGTNPKLEPNGIVDDKDKRRGRMDSIVGSIPADWNWSSF</sequence>
<keyword evidence="8" id="KW-1185">Reference proteome</keyword>